<evidence type="ECO:0000256" key="6">
    <source>
        <dbReference type="ARBA" id="ARBA00023204"/>
    </source>
</evidence>
<dbReference type="Pfam" id="PF11967">
    <property type="entry name" value="RecO_N"/>
    <property type="match status" value="1"/>
</dbReference>
<keyword evidence="6 8" id="KW-0234">DNA repair</keyword>
<dbReference type="RefSeq" id="WP_369602791.1">
    <property type="nucleotide sequence ID" value="NZ_CP154858.1"/>
</dbReference>
<sequence>MTDAGGHRCYVLHSRPYRESSALVELLTAAEGRVQAVARGLRRKGRVTLQPFVEYWGNWQGRGELKTLMNFELAGALRTLTGERLYAGLYLNELTVRLIRPGVPLPSLFQAYVQALDGLAGAGTAIAGALRAYEAAVLDVHGYGLDSLETDAMGRPLENGQAYRWDWTQGWVPVGCGGEFTGAELEAVRSGSFHLPEVERPARRLFRQRLDILLGARPLRSRALFKAYKEKQDATATRSARGKH</sequence>
<keyword evidence="4 8" id="KW-0227">DNA damage</keyword>
<evidence type="ECO:0000256" key="7">
    <source>
        <dbReference type="ARBA" id="ARBA00033409"/>
    </source>
</evidence>
<dbReference type="InterPro" id="IPR012340">
    <property type="entry name" value="NA-bd_OB-fold"/>
</dbReference>
<reference evidence="10" key="1">
    <citation type="submission" date="2024-05" db="EMBL/GenBank/DDBJ databases">
        <title>Genome sequencing of novel strain.</title>
        <authorList>
            <person name="Ganbat D."/>
            <person name="Ganbat S."/>
            <person name="Lee S.-J."/>
        </authorList>
    </citation>
    <scope>NUCLEOTIDE SEQUENCE</scope>
    <source>
        <strain evidence="10">SMD15-11</strain>
    </source>
</reference>
<dbReference type="GO" id="GO:0043590">
    <property type="term" value="C:bacterial nucleoid"/>
    <property type="evidence" value="ECO:0007669"/>
    <property type="project" value="TreeGrafter"/>
</dbReference>
<evidence type="ECO:0000259" key="9">
    <source>
        <dbReference type="Pfam" id="PF11967"/>
    </source>
</evidence>
<proteinExistence type="inferred from homology"/>
<evidence type="ECO:0000313" key="10">
    <source>
        <dbReference type="EMBL" id="XDT73812.1"/>
    </source>
</evidence>
<organism evidence="10">
    <name type="scientific">Thermohahella caldifontis</name>
    <dbReference type="NCBI Taxonomy" id="3142973"/>
    <lineage>
        <taxon>Bacteria</taxon>
        <taxon>Pseudomonadati</taxon>
        <taxon>Pseudomonadota</taxon>
        <taxon>Gammaproteobacteria</taxon>
        <taxon>Oceanospirillales</taxon>
        <taxon>Hahellaceae</taxon>
        <taxon>Thermohahella</taxon>
    </lineage>
</organism>
<dbReference type="InterPro" id="IPR003717">
    <property type="entry name" value="RecO"/>
</dbReference>
<comment type="function">
    <text evidence="1 8">Involved in DNA repair and RecF pathway recombination.</text>
</comment>
<dbReference type="AlphaFoldDB" id="A0AB39V0M7"/>
<accession>A0AB39V0M7</accession>
<evidence type="ECO:0000256" key="4">
    <source>
        <dbReference type="ARBA" id="ARBA00022763"/>
    </source>
</evidence>
<comment type="similarity">
    <text evidence="2 8">Belongs to the RecO family.</text>
</comment>
<name>A0AB39V0M7_9GAMM</name>
<evidence type="ECO:0000256" key="1">
    <source>
        <dbReference type="ARBA" id="ARBA00003065"/>
    </source>
</evidence>
<dbReference type="Pfam" id="PF02565">
    <property type="entry name" value="RecO_C"/>
    <property type="match status" value="1"/>
</dbReference>
<protein>
    <recommendedName>
        <fullName evidence="3 8">DNA repair protein RecO</fullName>
    </recommendedName>
    <alternativeName>
        <fullName evidence="7 8">Recombination protein O</fullName>
    </alternativeName>
</protein>
<gene>
    <name evidence="8 10" type="primary">recO</name>
    <name evidence="10" type="ORF">AAIA72_07550</name>
</gene>
<evidence type="ECO:0000256" key="8">
    <source>
        <dbReference type="HAMAP-Rule" id="MF_00201"/>
    </source>
</evidence>
<dbReference type="HAMAP" id="MF_00201">
    <property type="entry name" value="RecO"/>
    <property type="match status" value="1"/>
</dbReference>
<evidence type="ECO:0000256" key="3">
    <source>
        <dbReference type="ARBA" id="ARBA00021310"/>
    </source>
</evidence>
<dbReference type="SUPFAM" id="SSF50249">
    <property type="entry name" value="Nucleic acid-binding proteins"/>
    <property type="match status" value="1"/>
</dbReference>
<dbReference type="InterPro" id="IPR022572">
    <property type="entry name" value="DNA_rep/recomb_RecO_N"/>
</dbReference>
<dbReference type="SUPFAM" id="SSF57863">
    <property type="entry name" value="ArfGap/RecO-like zinc finger"/>
    <property type="match status" value="1"/>
</dbReference>
<evidence type="ECO:0000256" key="2">
    <source>
        <dbReference type="ARBA" id="ARBA00007452"/>
    </source>
</evidence>
<dbReference type="Gene3D" id="2.40.50.140">
    <property type="entry name" value="Nucleic acid-binding proteins"/>
    <property type="match status" value="1"/>
</dbReference>
<dbReference type="PANTHER" id="PTHR33991:SF1">
    <property type="entry name" value="DNA REPAIR PROTEIN RECO"/>
    <property type="match status" value="1"/>
</dbReference>
<keyword evidence="5 8" id="KW-0233">DNA recombination</keyword>
<dbReference type="EMBL" id="CP154858">
    <property type="protein sequence ID" value="XDT73812.1"/>
    <property type="molecule type" value="Genomic_DNA"/>
</dbReference>
<dbReference type="KEGG" id="tcd:AAIA72_07550"/>
<dbReference type="InterPro" id="IPR042242">
    <property type="entry name" value="RecO_C"/>
</dbReference>
<dbReference type="InterPro" id="IPR037278">
    <property type="entry name" value="ARFGAP/RecO"/>
</dbReference>
<dbReference type="NCBIfam" id="TIGR00613">
    <property type="entry name" value="reco"/>
    <property type="match status" value="1"/>
</dbReference>
<dbReference type="PANTHER" id="PTHR33991">
    <property type="entry name" value="DNA REPAIR PROTEIN RECO"/>
    <property type="match status" value="1"/>
</dbReference>
<dbReference type="GO" id="GO:0006310">
    <property type="term" value="P:DNA recombination"/>
    <property type="evidence" value="ECO:0007669"/>
    <property type="project" value="UniProtKB-UniRule"/>
</dbReference>
<dbReference type="GO" id="GO:0006302">
    <property type="term" value="P:double-strand break repair"/>
    <property type="evidence" value="ECO:0007669"/>
    <property type="project" value="TreeGrafter"/>
</dbReference>
<dbReference type="Gene3D" id="1.20.1440.120">
    <property type="entry name" value="Recombination protein O, C-terminal domain"/>
    <property type="match status" value="1"/>
</dbReference>
<feature type="domain" description="DNA replication/recombination mediator RecO N-terminal" evidence="9">
    <location>
        <begin position="8"/>
        <end position="74"/>
    </location>
</feature>
<evidence type="ECO:0000256" key="5">
    <source>
        <dbReference type="ARBA" id="ARBA00023172"/>
    </source>
</evidence>